<feature type="region of interest" description="Disordered" evidence="6">
    <location>
        <begin position="65"/>
        <end position="94"/>
    </location>
</feature>
<dbReference type="CDD" id="cd00067">
    <property type="entry name" value="GAL4"/>
    <property type="match status" value="1"/>
</dbReference>
<dbReference type="InterPro" id="IPR001138">
    <property type="entry name" value="Zn2Cys6_DnaBD"/>
</dbReference>
<dbReference type="OrthoDB" id="2943660at2759"/>
<dbReference type="Proteomes" id="UP000034947">
    <property type="component" value="Unassembled WGS sequence"/>
</dbReference>
<gene>
    <name evidence="8" type="ORF">AOCH_005069</name>
</gene>
<dbReference type="PANTHER" id="PTHR31069">
    <property type="entry name" value="OLEATE-ACTIVATED TRANSCRIPTION FACTOR 1-RELATED"/>
    <property type="match status" value="1"/>
</dbReference>
<dbReference type="EMBL" id="JYKN01002767">
    <property type="protein sequence ID" value="KKK15182.1"/>
    <property type="molecule type" value="Genomic_DNA"/>
</dbReference>
<name>A0A0F8WV93_9EURO</name>
<comment type="caution">
    <text evidence="8">The sequence shown here is derived from an EMBL/GenBank/DDBJ whole genome shotgun (WGS) entry which is preliminary data.</text>
</comment>
<dbReference type="GO" id="GO:0003677">
    <property type="term" value="F:DNA binding"/>
    <property type="evidence" value="ECO:0007669"/>
    <property type="project" value="UniProtKB-KW"/>
</dbReference>
<feature type="compositionally biased region" description="Polar residues" evidence="6">
    <location>
        <begin position="69"/>
        <end position="82"/>
    </location>
</feature>
<dbReference type="Pfam" id="PF08493">
    <property type="entry name" value="AflR"/>
    <property type="match status" value="1"/>
</dbReference>
<evidence type="ECO:0000256" key="4">
    <source>
        <dbReference type="ARBA" id="ARBA00023163"/>
    </source>
</evidence>
<dbReference type="GO" id="GO:0045122">
    <property type="term" value="P:aflatoxin biosynthetic process"/>
    <property type="evidence" value="ECO:0007669"/>
    <property type="project" value="InterPro"/>
</dbReference>
<dbReference type="AlphaFoldDB" id="A0A0F8WV93"/>
<keyword evidence="3" id="KW-0238">DNA-binding</keyword>
<evidence type="ECO:0000313" key="8">
    <source>
        <dbReference type="EMBL" id="KKK15182.1"/>
    </source>
</evidence>
<evidence type="ECO:0000256" key="5">
    <source>
        <dbReference type="ARBA" id="ARBA00023242"/>
    </source>
</evidence>
<keyword evidence="4" id="KW-0804">Transcription</keyword>
<evidence type="ECO:0000259" key="7">
    <source>
        <dbReference type="PROSITE" id="PS50048"/>
    </source>
</evidence>
<reference evidence="8 9" key="1">
    <citation type="submission" date="2015-02" db="EMBL/GenBank/DDBJ databases">
        <title>Draft Genome Sequences of Two Closely-Related Aflatoxigenic Aspergillus Species Obtained from the Cote d'Ivoire.</title>
        <authorList>
            <person name="Moore G.G."/>
            <person name="Beltz S.B."/>
            <person name="Mack B.M."/>
        </authorList>
    </citation>
    <scope>NUCLEOTIDE SEQUENCE [LARGE SCALE GENOMIC DNA]</scope>
    <source>
        <strain evidence="8 9">SRRC1432</strain>
    </source>
</reference>
<dbReference type="GO" id="GO:0008270">
    <property type="term" value="F:zinc ion binding"/>
    <property type="evidence" value="ECO:0007669"/>
    <property type="project" value="InterPro"/>
</dbReference>
<dbReference type="SUPFAM" id="SSF57701">
    <property type="entry name" value="Zn2/Cys6 DNA-binding domain"/>
    <property type="match status" value="1"/>
</dbReference>
<dbReference type="PANTHER" id="PTHR31069:SF31">
    <property type="entry name" value="MONODICTYPHENONE CLUSTER TRANSCRIPTION FACTOR-RELATED"/>
    <property type="match status" value="1"/>
</dbReference>
<dbReference type="PROSITE" id="PS50048">
    <property type="entry name" value="ZN2_CY6_FUNGAL_2"/>
    <property type="match status" value="1"/>
</dbReference>
<keyword evidence="5" id="KW-0539">Nucleus</keyword>
<evidence type="ECO:0000256" key="2">
    <source>
        <dbReference type="ARBA" id="ARBA00023015"/>
    </source>
</evidence>
<evidence type="ECO:0000313" key="9">
    <source>
        <dbReference type="Proteomes" id="UP000034947"/>
    </source>
</evidence>
<organism evidence="8 9">
    <name type="scientific">Aspergillus ochraceoroseus</name>
    <dbReference type="NCBI Taxonomy" id="138278"/>
    <lineage>
        <taxon>Eukaryota</taxon>
        <taxon>Fungi</taxon>
        <taxon>Dikarya</taxon>
        <taxon>Ascomycota</taxon>
        <taxon>Pezizomycotina</taxon>
        <taxon>Eurotiomycetes</taxon>
        <taxon>Eurotiomycetidae</taxon>
        <taxon>Eurotiales</taxon>
        <taxon>Aspergillaceae</taxon>
        <taxon>Aspergillus</taxon>
        <taxon>Aspergillus subgen. Nidulantes</taxon>
    </lineage>
</organism>
<dbReference type="InterPro" id="IPR013700">
    <property type="entry name" value="AflR"/>
</dbReference>
<keyword evidence="1" id="KW-0479">Metal-binding</keyword>
<evidence type="ECO:0000256" key="1">
    <source>
        <dbReference type="ARBA" id="ARBA00022723"/>
    </source>
</evidence>
<keyword evidence="9" id="KW-1185">Reference proteome</keyword>
<dbReference type="GO" id="GO:0000981">
    <property type="term" value="F:DNA-binding transcription factor activity, RNA polymerase II-specific"/>
    <property type="evidence" value="ECO:0007669"/>
    <property type="project" value="InterPro"/>
</dbReference>
<dbReference type="GO" id="GO:0005634">
    <property type="term" value="C:nucleus"/>
    <property type="evidence" value="ECO:0007669"/>
    <property type="project" value="InterPro"/>
</dbReference>
<keyword evidence="2" id="KW-0805">Transcription regulation</keyword>
<feature type="compositionally biased region" description="Low complexity" evidence="6">
    <location>
        <begin position="128"/>
        <end position="144"/>
    </location>
</feature>
<evidence type="ECO:0000256" key="3">
    <source>
        <dbReference type="ARBA" id="ARBA00023125"/>
    </source>
</evidence>
<dbReference type="Pfam" id="PF00172">
    <property type="entry name" value="Zn_clus"/>
    <property type="match status" value="1"/>
</dbReference>
<dbReference type="InterPro" id="IPR036864">
    <property type="entry name" value="Zn2-C6_fun-type_DNA-bd_sf"/>
</dbReference>
<feature type="region of interest" description="Disordered" evidence="6">
    <location>
        <begin position="115"/>
        <end position="144"/>
    </location>
</feature>
<dbReference type="SMART" id="SM00066">
    <property type="entry name" value="GAL4"/>
    <property type="match status" value="1"/>
</dbReference>
<dbReference type="InterPro" id="IPR050675">
    <property type="entry name" value="OAF3"/>
</dbReference>
<sequence>MSAVCPPVSSQTTQLPTHGMIKLRGSCHACAVSKLKCSQDKPTCVRCAKRGTACQYLASKRAGRKHGSRASSVRNPLRTNRNADPAGRDGGGDVLAAPMQFMQYALQQDRNLEGLQEQDDPKSTCHDSLSSAKSSSAPTASVTSPLSFPVDLDSFLGSPMSLSLLDGPEPQYFGASEIDIRDFGRFFDPDSCLISDNLHAAAHDERRVTKPPTPDALIPPPSGFFSDSDTFAQRFQNSPKSDASYLQCFCLVRSLGVLKDLFPTSLEGCTTASLDDQESANQIPTIQEVITKNEQAIWEISQLLECDCSQDGYILMVLTLAALKVLAWYRAAAAQDPPLFEDRQHWGRRPPPEQVVRAPAVIRNYHVDGEDQGRMAAQLVLSELHGVQRLVNTLYQRLKEQGMRDVQLATPEDITAEGRDFLSERADPSPVPVSLLDRLATDLRTGLRSLSAEIVGALRRG</sequence>
<dbReference type="VEuPathDB" id="FungiDB:P175DRAFT_0472735"/>
<dbReference type="PROSITE" id="PS00463">
    <property type="entry name" value="ZN2_CY6_FUNGAL_1"/>
    <property type="match status" value="1"/>
</dbReference>
<protein>
    <recommendedName>
        <fullName evidence="7">Zn(2)-C6 fungal-type domain-containing protein</fullName>
    </recommendedName>
</protein>
<dbReference type="PRINTS" id="PR00755">
    <property type="entry name" value="AFLATOXINBRP"/>
</dbReference>
<dbReference type="Gene3D" id="4.10.240.10">
    <property type="entry name" value="Zn(2)-C6 fungal-type DNA-binding domain"/>
    <property type="match status" value="1"/>
</dbReference>
<accession>A0A0F8WV93</accession>
<evidence type="ECO:0000256" key="6">
    <source>
        <dbReference type="SAM" id="MobiDB-lite"/>
    </source>
</evidence>
<feature type="domain" description="Zn(2)-C6 fungal-type" evidence="7">
    <location>
        <begin position="26"/>
        <end position="56"/>
    </location>
</feature>
<proteinExistence type="predicted"/>